<reference evidence="1 2" key="1">
    <citation type="submission" date="2019-10" db="EMBL/GenBank/DDBJ databases">
        <authorList>
            <person name="Garlena R.A."/>
            <person name="Russell D.A."/>
            <person name="Pope W.H."/>
            <person name="Jacobs-Sera D."/>
            <person name="Hatfull G.F."/>
        </authorList>
    </citation>
    <scope>NUCLEOTIDE SEQUENCE [LARGE SCALE GENOMIC DNA]</scope>
</reference>
<name>A0A649VSN4_9CAUD</name>
<evidence type="ECO:0000313" key="1">
    <source>
        <dbReference type="EMBL" id="QGJ95015.1"/>
    </source>
</evidence>
<evidence type="ECO:0000313" key="2">
    <source>
        <dbReference type="Proteomes" id="UP000423065"/>
    </source>
</evidence>
<dbReference type="GeneID" id="64766862"/>
<keyword evidence="2" id="KW-1185">Reference proteome</keyword>
<gene>
    <name evidence="1" type="primary">155</name>
    <name evidence="1" type="ORF">SEA_STORMAGEDDON_155</name>
</gene>
<dbReference type="EMBL" id="MN586040">
    <property type="protein sequence ID" value="QGJ95015.1"/>
    <property type="molecule type" value="Genomic_DNA"/>
</dbReference>
<dbReference type="KEGG" id="vg:64766862"/>
<accession>A0A649VSN4</accession>
<organism evidence="1 2">
    <name type="scientific">Gordonia phage Stormageddon</name>
    <dbReference type="NCBI Taxonomy" id="2656541"/>
    <lineage>
        <taxon>Viruses</taxon>
        <taxon>Duplodnaviria</taxon>
        <taxon>Heunggongvirae</taxon>
        <taxon>Uroviricota</taxon>
        <taxon>Caudoviricetes</taxon>
        <taxon>Stormageddonvirus</taxon>
        <taxon>Stormageddonvirus Stormageddon</taxon>
    </lineage>
</organism>
<dbReference type="Proteomes" id="UP000423065">
    <property type="component" value="Segment"/>
</dbReference>
<sequence length="42" mass="4539">MSDTAWADTPIFDETVEATGIHIGEDLPSYDEVQAVLEAEGD</sequence>
<protein>
    <submittedName>
        <fullName evidence="1">Uncharacterized protein</fullName>
    </submittedName>
</protein>
<proteinExistence type="predicted"/>
<dbReference type="RefSeq" id="YP_010059630.1">
    <property type="nucleotide sequence ID" value="NC_054726.1"/>
</dbReference>